<feature type="transmembrane region" description="Helical" evidence="6">
    <location>
        <begin position="6"/>
        <end position="25"/>
    </location>
</feature>
<comment type="subcellular location">
    <subcellularLocation>
        <location evidence="1">Membrane</location>
        <topology evidence="1">Multi-pass membrane protein</topology>
    </subcellularLocation>
</comment>
<feature type="transmembrane region" description="Helical" evidence="6">
    <location>
        <begin position="128"/>
        <end position="147"/>
    </location>
</feature>
<dbReference type="AlphaFoldDB" id="A0A5C6MHV1"/>
<feature type="transmembrane region" description="Helical" evidence="6">
    <location>
        <begin position="255"/>
        <end position="273"/>
    </location>
</feature>
<keyword evidence="4 6" id="KW-1133">Transmembrane helix</keyword>
<gene>
    <name evidence="7" type="ORF">E3A20_00640</name>
</gene>
<reference evidence="7 8" key="1">
    <citation type="submission" date="2019-08" db="EMBL/GenBank/DDBJ databases">
        <title>100 year-old enigma solved: identification of Planctomyces bekefii, the type genus and species of the phylum Planctomycetes.</title>
        <authorList>
            <person name="Svetlana D.N."/>
            <person name="Overmann J."/>
        </authorList>
    </citation>
    <scope>NUCLEOTIDE SEQUENCE [LARGE SCALE GENOMIC DNA]</scope>
    <source>
        <strain evidence="7">Phe10_nw2017</strain>
    </source>
</reference>
<dbReference type="InterPro" id="IPR005496">
    <property type="entry name" value="Integral_membrane_TerC"/>
</dbReference>
<evidence type="ECO:0000313" key="7">
    <source>
        <dbReference type="EMBL" id="TWW12689.1"/>
    </source>
</evidence>
<feature type="transmembrane region" description="Helical" evidence="6">
    <location>
        <begin position="222"/>
        <end position="243"/>
    </location>
</feature>
<comment type="similarity">
    <text evidence="2">Belongs to the TerC family.</text>
</comment>
<sequence length="308" mass="34129">MITGWAWAGFGVFLLIMLSADLGIWHRRPRVPGFREAVLWSVVWAALALVFTGGLFLWAGSRTATEFLAAWLIEKSLSIDNVFVFTLIFQSMLVPRELQHRVLFWGVFGALLMRFLMIMAGLELLEQVHWLVYLFGVQLIIAAVGMVRSGGGVQTLRIPWLIRRLQVWVPSTNELVGDQFLVRSSGRMLATPLLWALLMAEWSDLVFAIDSIPVVLSVSREPFVVFTSNAFAILGLRSLYFAIAGLLDRCRNLHYGLAALLGFAGIKMLLSGFMPVSPAVSLGVILGIVLCIALTFRRGAVQIHQVAG</sequence>
<organism evidence="7 8">
    <name type="scientific">Planctomyces bekefii</name>
    <dbReference type="NCBI Taxonomy" id="1653850"/>
    <lineage>
        <taxon>Bacteria</taxon>
        <taxon>Pseudomonadati</taxon>
        <taxon>Planctomycetota</taxon>
        <taxon>Planctomycetia</taxon>
        <taxon>Planctomycetales</taxon>
        <taxon>Planctomycetaceae</taxon>
        <taxon>Planctomyces</taxon>
    </lineage>
</organism>
<name>A0A5C6MHV1_9PLAN</name>
<keyword evidence="5 6" id="KW-0472">Membrane</keyword>
<feature type="transmembrane region" description="Helical" evidence="6">
    <location>
        <begin position="279"/>
        <end position="296"/>
    </location>
</feature>
<accession>A0A5C6MHV1</accession>
<keyword evidence="3 6" id="KW-0812">Transmembrane</keyword>
<dbReference type="EMBL" id="SRHE01000004">
    <property type="protein sequence ID" value="TWW12689.1"/>
    <property type="molecule type" value="Genomic_DNA"/>
</dbReference>
<feature type="transmembrane region" description="Helical" evidence="6">
    <location>
        <begin position="78"/>
        <end position="95"/>
    </location>
</feature>
<evidence type="ECO:0000256" key="5">
    <source>
        <dbReference type="ARBA" id="ARBA00023136"/>
    </source>
</evidence>
<dbReference type="NCBIfam" id="TIGR03718">
    <property type="entry name" value="R_switched_Alx"/>
    <property type="match status" value="1"/>
</dbReference>
<feature type="transmembrane region" description="Helical" evidence="6">
    <location>
        <begin position="37"/>
        <end position="58"/>
    </location>
</feature>
<evidence type="ECO:0000256" key="3">
    <source>
        <dbReference type="ARBA" id="ARBA00022692"/>
    </source>
</evidence>
<evidence type="ECO:0000256" key="2">
    <source>
        <dbReference type="ARBA" id="ARBA00007511"/>
    </source>
</evidence>
<dbReference type="GO" id="GO:0016020">
    <property type="term" value="C:membrane"/>
    <property type="evidence" value="ECO:0007669"/>
    <property type="project" value="UniProtKB-SubCell"/>
</dbReference>
<dbReference type="InterPro" id="IPR022369">
    <property type="entry name" value="Integral_membrane_TerC_rswitch"/>
</dbReference>
<dbReference type="PANTHER" id="PTHR30238">
    <property type="entry name" value="MEMBRANE BOUND PREDICTED REDOX MODULATOR"/>
    <property type="match status" value="1"/>
</dbReference>
<dbReference type="PANTHER" id="PTHR30238:SF0">
    <property type="entry name" value="THYLAKOID MEMBRANE PROTEIN TERC, CHLOROPLASTIC"/>
    <property type="match status" value="1"/>
</dbReference>
<protein>
    <submittedName>
        <fullName evidence="7">Membrane protein</fullName>
    </submittedName>
</protein>
<evidence type="ECO:0000256" key="1">
    <source>
        <dbReference type="ARBA" id="ARBA00004141"/>
    </source>
</evidence>
<dbReference type="Proteomes" id="UP000321083">
    <property type="component" value="Unassembled WGS sequence"/>
</dbReference>
<evidence type="ECO:0000256" key="4">
    <source>
        <dbReference type="ARBA" id="ARBA00022989"/>
    </source>
</evidence>
<reference evidence="7 8" key="2">
    <citation type="submission" date="2019-08" db="EMBL/GenBank/DDBJ databases">
        <authorList>
            <person name="Henke P."/>
        </authorList>
    </citation>
    <scope>NUCLEOTIDE SEQUENCE [LARGE SCALE GENOMIC DNA]</scope>
    <source>
        <strain evidence="7">Phe10_nw2017</strain>
    </source>
</reference>
<evidence type="ECO:0000313" key="8">
    <source>
        <dbReference type="Proteomes" id="UP000321083"/>
    </source>
</evidence>
<feature type="transmembrane region" description="Helical" evidence="6">
    <location>
        <begin position="102"/>
        <end position="122"/>
    </location>
</feature>
<comment type="caution">
    <text evidence="7">The sequence shown here is derived from an EMBL/GenBank/DDBJ whole genome shotgun (WGS) entry which is preliminary data.</text>
</comment>
<proteinExistence type="inferred from homology"/>
<evidence type="ECO:0000256" key="6">
    <source>
        <dbReference type="SAM" id="Phobius"/>
    </source>
</evidence>
<dbReference type="Pfam" id="PF03741">
    <property type="entry name" value="TerC"/>
    <property type="match status" value="1"/>
</dbReference>
<feature type="transmembrane region" description="Helical" evidence="6">
    <location>
        <begin position="193"/>
        <end position="216"/>
    </location>
</feature>
<keyword evidence="8" id="KW-1185">Reference proteome</keyword>